<gene>
    <name evidence="9" type="ORF">HK099_003868</name>
</gene>
<dbReference type="SUPFAM" id="SSF103473">
    <property type="entry name" value="MFS general substrate transporter"/>
    <property type="match status" value="1"/>
</dbReference>
<keyword evidence="5 8" id="KW-1133">Transmembrane helix</keyword>
<dbReference type="PANTHER" id="PTHR23512:SF3">
    <property type="entry name" value="MAJOR FACILITATOR SUPERFAMILY DOMAIN-CONTAINING PROTEIN 1"/>
    <property type="match status" value="1"/>
</dbReference>
<feature type="transmembrane region" description="Helical" evidence="8">
    <location>
        <begin position="93"/>
        <end position="113"/>
    </location>
</feature>
<evidence type="ECO:0000256" key="6">
    <source>
        <dbReference type="ARBA" id="ARBA00023136"/>
    </source>
</evidence>
<evidence type="ECO:0000256" key="5">
    <source>
        <dbReference type="ARBA" id="ARBA00022989"/>
    </source>
</evidence>
<reference evidence="9" key="1">
    <citation type="submission" date="2020-05" db="EMBL/GenBank/DDBJ databases">
        <title>Phylogenomic resolution of chytrid fungi.</title>
        <authorList>
            <person name="Stajich J.E."/>
            <person name="Amses K."/>
            <person name="Simmons R."/>
            <person name="Seto K."/>
            <person name="Myers J."/>
            <person name="Bonds A."/>
            <person name="Quandt C.A."/>
            <person name="Barry K."/>
            <person name="Liu P."/>
            <person name="Grigoriev I."/>
            <person name="Longcore J.E."/>
            <person name="James T.Y."/>
        </authorList>
    </citation>
    <scope>NUCLEOTIDE SEQUENCE</scope>
    <source>
        <strain evidence="9">JEL0476</strain>
    </source>
</reference>
<proteinExistence type="inferred from homology"/>
<keyword evidence="6 8" id="KW-0472">Membrane</keyword>
<name>A0AAD5Y1E7_9FUNG</name>
<protein>
    <submittedName>
        <fullName evidence="9">Uncharacterized protein</fullName>
    </submittedName>
</protein>
<feature type="transmembrane region" description="Helical" evidence="8">
    <location>
        <begin position="258"/>
        <end position="281"/>
    </location>
</feature>
<feature type="transmembrane region" description="Helical" evidence="8">
    <location>
        <begin position="287"/>
        <end position="320"/>
    </location>
</feature>
<dbReference type="PANTHER" id="PTHR23512">
    <property type="entry name" value="MAJOR FACILITATOR SUPERFAMILY DOMAIN-CONTAINING PROTEIN 1"/>
    <property type="match status" value="1"/>
</dbReference>
<keyword evidence="10" id="KW-1185">Reference proteome</keyword>
<evidence type="ECO:0000256" key="4">
    <source>
        <dbReference type="ARBA" id="ARBA00022692"/>
    </source>
</evidence>
<dbReference type="InterPro" id="IPR036259">
    <property type="entry name" value="MFS_trans_sf"/>
</dbReference>
<evidence type="ECO:0000256" key="1">
    <source>
        <dbReference type="ARBA" id="ARBA00004155"/>
    </source>
</evidence>
<accession>A0AAD5Y1E7</accession>
<sequence length="446" mass="50075">MQIPITNRPASINVPLQQWLGTEYDLYQWQINALYSLYRGRGLAFALSVNLSCARIATALNDNISPWISTISVPLVGMFLFECLFPNSFDNAGWVGFSIAFLSFLSGIALIYVDNSENRTIYGIVKDNFDKKLNFEKYKFDDQEAAHLLSNEASQADEDRNVAKLLLNKGNSFDEKEKKKRVRIISKPEYFNEDLENSQYCSDGPSSSVSEIVNEMVIYDYDEEDENVDPLHHSIPDIVSAVGSPICGFLVDKVGKRVSMLIISSILVLATHVWPCVPLLVSNHQVATAYGIVTVALNASLFGFPLIVVTVLILSMYLYYLNKMYNGTLEESISEDIVTSLEENSVNDDTTLSRRRSDDWLVTKVVAEGLLVFAPRTVVHHNHSSSELISSPTSPIRRGRSTCLCHSDHIMQENAECNNEISHVLRRNKSRSKTPVRNANLDNETE</sequence>
<comment type="similarity">
    <text evidence="2">Belongs to the major facilitator superfamily.</text>
</comment>
<evidence type="ECO:0000256" key="2">
    <source>
        <dbReference type="ARBA" id="ARBA00008335"/>
    </source>
</evidence>
<organism evidence="9 10">
    <name type="scientific">Clydaea vesicula</name>
    <dbReference type="NCBI Taxonomy" id="447962"/>
    <lineage>
        <taxon>Eukaryota</taxon>
        <taxon>Fungi</taxon>
        <taxon>Fungi incertae sedis</taxon>
        <taxon>Chytridiomycota</taxon>
        <taxon>Chytridiomycota incertae sedis</taxon>
        <taxon>Chytridiomycetes</taxon>
        <taxon>Lobulomycetales</taxon>
        <taxon>Lobulomycetaceae</taxon>
        <taxon>Clydaea</taxon>
    </lineage>
</organism>
<dbReference type="EMBL" id="JADGJW010000026">
    <property type="protein sequence ID" value="KAJ3226916.1"/>
    <property type="molecule type" value="Genomic_DNA"/>
</dbReference>
<feature type="transmembrane region" description="Helical" evidence="8">
    <location>
        <begin position="64"/>
        <end position="81"/>
    </location>
</feature>
<keyword evidence="4 8" id="KW-0812">Transmembrane</keyword>
<evidence type="ECO:0000256" key="7">
    <source>
        <dbReference type="ARBA" id="ARBA00023228"/>
    </source>
</evidence>
<dbReference type="Proteomes" id="UP001211065">
    <property type="component" value="Unassembled WGS sequence"/>
</dbReference>
<dbReference type="AlphaFoldDB" id="A0AAD5Y1E7"/>
<comment type="subcellular location">
    <subcellularLocation>
        <location evidence="1">Lysosome membrane</location>
        <topology evidence="1">Multi-pass membrane protein</topology>
    </subcellularLocation>
</comment>
<comment type="caution">
    <text evidence="9">The sequence shown here is derived from an EMBL/GenBank/DDBJ whole genome shotgun (WGS) entry which is preliminary data.</text>
</comment>
<evidence type="ECO:0000313" key="10">
    <source>
        <dbReference type="Proteomes" id="UP001211065"/>
    </source>
</evidence>
<evidence type="ECO:0000256" key="8">
    <source>
        <dbReference type="SAM" id="Phobius"/>
    </source>
</evidence>
<keyword evidence="3" id="KW-0813">Transport</keyword>
<dbReference type="InterPro" id="IPR052187">
    <property type="entry name" value="MFSD1"/>
</dbReference>
<keyword evidence="7" id="KW-0458">Lysosome</keyword>
<evidence type="ECO:0000313" key="9">
    <source>
        <dbReference type="EMBL" id="KAJ3226916.1"/>
    </source>
</evidence>
<evidence type="ECO:0000256" key="3">
    <source>
        <dbReference type="ARBA" id="ARBA00022448"/>
    </source>
</evidence>